<dbReference type="GO" id="GO:0046872">
    <property type="term" value="F:metal ion binding"/>
    <property type="evidence" value="ECO:0007669"/>
    <property type="project" value="UniProtKB-UniRule"/>
</dbReference>
<reference evidence="11" key="1">
    <citation type="submission" date="2016-04" db="EMBL/GenBank/DDBJ databases">
        <title>The genome sequence project of a novel Fervidobacterium isolate from a hot spring in Thailand.</title>
        <authorList>
            <person name="Gonzalez J.M."/>
            <person name="Cuecas A."/>
            <person name="Kanoksilapatham W."/>
        </authorList>
    </citation>
    <scope>NUCLEOTIDE SEQUENCE [LARGE SCALE GENOMIC DNA]</scope>
    <source>
        <strain evidence="11">FC2004</strain>
    </source>
</reference>
<dbReference type="GO" id="GO:0016787">
    <property type="term" value="F:hydrolase activity"/>
    <property type="evidence" value="ECO:0007669"/>
    <property type="project" value="UniProtKB-KW"/>
</dbReference>
<dbReference type="EMBL" id="LWAF01000027">
    <property type="protein sequence ID" value="ODN29671.1"/>
    <property type="molecule type" value="Genomic_DNA"/>
</dbReference>
<comment type="subunit">
    <text evidence="9">Homodimer, forms a heterotetramer with a Cas1 homodimer.</text>
</comment>
<dbReference type="Proteomes" id="UP000094570">
    <property type="component" value="Unassembled WGS sequence"/>
</dbReference>
<comment type="function">
    <text evidence="9">CRISPR (clustered regularly interspaced short palindromic repeat), is an adaptive immune system that provides protection against mobile genetic elements (viruses, transposable elements and conjugative plasmids). CRISPR clusters contain sequences complementary to antecedent mobile elements and target invading nucleic acids. CRISPR clusters are transcribed and processed into CRISPR RNA (crRNA). Functions as a ssRNA-specific endoribonuclease. Involved in the integration of spacer DNA into the CRISPR cassette.</text>
</comment>
<evidence type="ECO:0000256" key="8">
    <source>
        <dbReference type="ARBA" id="ARBA00023118"/>
    </source>
</evidence>
<evidence type="ECO:0000313" key="10">
    <source>
        <dbReference type="EMBL" id="ODN29671.1"/>
    </source>
</evidence>
<evidence type="ECO:0000256" key="7">
    <source>
        <dbReference type="ARBA" id="ARBA00022842"/>
    </source>
</evidence>
<dbReference type="GO" id="GO:0004521">
    <property type="term" value="F:RNA endonuclease activity"/>
    <property type="evidence" value="ECO:0007669"/>
    <property type="project" value="InterPro"/>
</dbReference>
<dbReference type="Gene3D" id="3.30.70.240">
    <property type="match status" value="1"/>
</dbReference>
<evidence type="ECO:0000256" key="5">
    <source>
        <dbReference type="ARBA" id="ARBA00022759"/>
    </source>
</evidence>
<evidence type="ECO:0000313" key="11">
    <source>
        <dbReference type="Proteomes" id="UP000094570"/>
    </source>
</evidence>
<accession>A0A1E3G0A0</accession>
<dbReference type="InterPro" id="IPR021127">
    <property type="entry name" value="CRISPR_associated_Cas2"/>
</dbReference>
<dbReference type="SUPFAM" id="SSF143430">
    <property type="entry name" value="TTP0101/SSO1404-like"/>
    <property type="match status" value="1"/>
</dbReference>
<keyword evidence="3 9" id="KW-0540">Nuclease</keyword>
<evidence type="ECO:0000256" key="2">
    <source>
        <dbReference type="ARBA" id="ARBA00009959"/>
    </source>
</evidence>
<dbReference type="CDD" id="cd09725">
    <property type="entry name" value="Cas2_I_II_III"/>
    <property type="match status" value="1"/>
</dbReference>
<keyword evidence="6 9" id="KW-0378">Hydrolase</keyword>
<gene>
    <name evidence="9" type="primary">cas2</name>
    <name evidence="10" type="ORF">A4H02_09515</name>
</gene>
<keyword evidence="5 9" id="KW-0255">Endonuclease</keyword>
<keyword evidence="4 9" id="KW-0479">Metal-binding</keyword>
<keyword evidence="7 9" id="KW-0460">Magnesium</keyword>
<protein>
    <recommendedName>
        <fullName evidence="9">CRISPR-associated endoribonuclease Cas2</fullName>
        <ecNumber evidence="9">3.1.-.-</ecNumber>
    </recommendedName>
</protein>
<evidence type="ECO:0000256" key="6">
    <source>
        <dbReference type="ARBA" id="ARBA00022801"/>
    </source>
</evidence>
<comment type="caution">
    <text evidence="10">The sequence shown here is derived from an EMBL/GenBank/DDBJ whole genome shotgun (WGS) entry which is preliminary data.</text>
</comment>
<dbReference type="HAMAP" id="MF_01471">
    <property type="entry name" value="Cas2"/>
    <property type="match status" value="1"/>
</dbReference>
<dbReference type="InterPro" id="IPR019199">
    <property type="entry name" value="Virulence_VapD/CRISPR_Cas2"/>
</dbReference>
<dbReference type="RefSeq" id="WP_069293942.1">
    <property type="nucleotide sequence ID" value="NZ_CP140110.1"/>
</dbReference>
<dbReference type="GO" id="GO:0043571">
    <property type="term" value="P:maintenance of CRISPR repeat elements"/>
    <property type="evidence" value="ECO:0007669"/>
    <property type="project" value="UniProtKB-UniRule"/>
</dbReference>
<evidence type="ECO:0000256" key="4">
    <source>
        <dbReference type="ARBA" id="ARBA00022723"/>
    </source>
</evidence>
<evidence type="ECO:0000256" key="9">
    <source>
        <dbReference type="HAMAP-Rule" id="MF_01471"/>
    </source>
</evidence>
<dbReference type="GO" id="GO:0051607">
    <property type="term" value="P:defense response to virus"/>
    <property type="evidence" value="ECO:0007669"/>
    <property type="project" value="UniProtKB-UniRule"/>
</dbReference>
<dbReference type="PANTHER" id="PTHR34405">
    <property type="entry name" value="CRISPR-ASSOCIATED ENDORIBONUCLEASE CAS2"/>
    <property type="match status" value="1"/>
</dbReference>
<dbReference type="Pfam" id="PF09827">
    <property type="entry name" value="CRISPR_Cas2"/>
    <property type="match status" value="1"/>
</dbReference>
<evidence type="ECO:0000256" key="3">
    <source>
        <dbReference type="ARBA" id="ARBA00022722"/>
    </source>
</evidence>
<organism evidence="10 11">
    <name type="scientific">Fervidobacterium thailandense</name>
    <dbReference type="NCBI Taxonomy" id="1008305"/>
    <lineage>
        <taxon>Bacteria</taxon>
        <taxon>Thermotogati</taxon>
        <taxon>Thermotogota</taxon>
        <taxon>Thermotogae</taxon>
        <taxon>Thermotogales</taxon>
        <taxon>Fervidobacteriaceae</taxon>
        <taxon>Fervidobacterium</taxon>
    </lineage>
</organism>
<name>A0A1E3G0A0_9BACT</name>
<evidence type="ECO:0000256" key="1">
    <source>
        <dbReference type="ARBA" id="ARBA00001946"/>
    </source>
</evidence>
<comment type="cofactor">
    <cofactor evidence="1 9">
        <name>Mg(2+)</name>
        <dbReference type="ChEBI" id="CHEBI:18420"/>
    </cofactor>
</comment>
<sequence>MYIIMAYDVNEKRVAKVLKIARKYLTWIQNSLLEGEITESKFERLKAELSKIIDESEDSVVFYKFGSEKLFQKEFMGEKLGPKLFM</sequence>
<keyword evidence="8 9" id="KW-0051">Antiviral defense</keyword>
<keyword evidence="11" id="KW-1185">Reference proteome</keyword>
<dbReference type="NCBIfam" id="TIGR01573">
    <property type="entry name" value="cas2"/>
    <property type="match status" value="1"/>
</dbReference>
<feature type="binding site" evidence="9">
    <location>
        <position position="8"/>
    </location>
    <ligand>
        <name>Mg(2+)</name>
        <dbReference type="ChEBI" id="CHEBI:18420"/>
        <note>catalytic</note>
    </ligand>
</feature>
<comment type="similarity">
    <text evidence="2 9">Belongs to the CRISPR-associated endoribonuclease Cas2 protein family.</text>
</comment>
<dbReference type="STRING" id="1008305.A4H02_09515"/>
<dbReference type="EC" id="3.1.-.-" evidence="9"/>
<dbReference type="AlphaFoldDB" id="A0A1E3G0A0"/>
<dbReference type="PANTHER" id="PTHR34405:SF1">
    <property type="entry name" value="CRISPR-ASSOCIATED ENDORIBONUCLEASE CAS2"/>
    <property type="match status" value="1"/>
</dbReference>
<proteinExistence type="inferred from homology"/>
<dbReference type="OrthoDB" id="279819at2"/>